<evidence type="ECO:0000256" key="2">
    <source>
        <dbReference type="ARBA" id="ARBA00007362"/>
    </source>
</evidence>
<accession>A0ABW2ASD4</accession>
<dbReference type="InterPro" id="IPR000620">
    <property type="entry name" value="EamA_dom"/>
</dbReference>
<evidence type="ECO:0000256" key="6">
    <source>
        <dbReference type="SAM" id="Phobius"/>
    </source>
</evidence>
<reference evidence="9" key="1">
    <citation type="journal article" date="2019" name="Int. J. Syst. Evol. Microbiol.">
        <title>The Global Catalogue of Microorganisms (GCM) 10K type strain sequencing project: providing services to taxonomists for standard genome sequencing and annotation.</title>
        <authorList>
            <consortium name="The Broad Institute Genomics Platform"/>
            <consortium name="The Broad Institute Genome Sequencing Center for Infectious Disease"/>
            <person name="Wu L."/>
            <person name="Ma J."/>
        </authorList>
    </citation>
    <scope>NUCLEOTIDE SEQUENCE [LARGE SCALE GENOMIC DNA]</scope>
    <source>
        <strain evidence="9">NBRC 106593</strain>
    </source>
</reference>
<protein>
    <submittedName>
        <fullName evidence="8">DMT family transporter</fullName>
    </submittedName>
</protein>
<dbReference type="PANTHER" id="PTHR32322">
    <property type="entry name" value="INNER MEMBRANE TRANSPORTER"/>
    <property type="match status" value="1"/>
</dbReference>
<evidence type="ECO:0000259" key="7">
    <source>
        <dbReference type="Pfam" id="PF00892"/>
    </source>
</evidence>
<evidence type="ECO:0000313" key="9">
    <source>
        <dbReference type="Proteomes" id="UP001596356"/>
    </source>
</evidence>
<feature type="domain" description="EamA" evidence="7">
    <location>
        <begin position="156"/>
        <end position="289"/>
    </location>
</feature>
<evidence type="ECO:0000313" key="8">
    <source>
        <dbReference type="EMBL" id="MFC6713894.1"/>
    </source>
</evidence>
<keyword evidence="9" id="KW-1185">Reference proteome</keyword>
<keyword evidence="3 6" id="KW-0812">Transmembrane</keyword>
<name>A0ABW2ASD4_9MICO</name>
<feature type="transmembrane region" description="Helical" evidence="6">
    <location>
        <begin position="272"/>
        <end position="290"/>
    </location>
</feature>
<evidence type="ECO:0000256" key="3">
    <source>
        <dbReference type="ARBA" id="ARBA00022692"/>
    </source>
</evidence>
<dbReference type="EMBL" id="JBHSWJ010000002">
    <property type="protein sequence ID" value="MFC6713894.1"/>
    <property type="molecule type" value="Genomic_DNA"/>
</dbReference>
<dbReference type="PANTHER" id="PTHR32322:SF2">
    <property type="entry name" value="EAMA DOMAIN-CONTAINING PROTEIN"/>
    <property type="match status" value="1"/>
</dbReference>
<evidence type="ECO:0000256" key="5">
    <source>
        <dbReference type="ARBA" id="ARBA00023136"/>
    </source>
</evidence>
<dbReference type="Proteomes" id="UP001596356">
    <property type="component" value="Unassembled WGS sequence"/>
</dbReference>
<gene>
    <name evidence="8" type="ORF">ACFQBT_08695</name>
</gene>
<keyword evidence="4 6" id="KW-1133">Transmembrane helix</keyword>
<feature type="transmembrane region" description="Helical" evidence="6">
    <location>
        <begin position="185"/>
        <end position="204"/>
    </location>
</feature>
<sequence>MTSAAGPGRPATLPGDRVPAPLLVLAGIVSVQFGGALAATLLPLVGAAGSVALRLAIGALIMLAVARPRWSGRSRRDWLAVTAYAAALGCMNLSFYGSLERLPIGVAVTIEFVGPLVLSAVLSRRPRDAIAVAAAGVGVVLISGALTTPWAELDLVGIALALAAGGFWALYILTSGWTGARFERLDGLTIAMCLASVVVVPLGVLSAGSSLLHPEALLKGAGIAILSSVLPYSFELLALRRLSPQVFGILLSLEPAAAALAGLIVLHQRLTPVQLVGMAMVVSASVAVLTGRKVADNEPIAEQ</sequence>
<comment type="similarity">
    <text evidence="2">Belongs to the EamA transporter family.</text>
</comment>
<feature type="transmembrane region" description="Helical" evidence="6">
    <location>
        <begin position="155"/>
        <end position="173"/>
    </location>
</feature>
<feature type="transmembrane region" description="Helical" evidence="6">
    <location>
        <begin position="246"/>
        <end position="266"/>
    </location>
</feature>
<organism evidence="8 9">
    <name type="scientific">Branchiibius cervicis</name>
    <dbReference type="NCBI Taxonomy" id="908252"/>
    <lineage>
        <taxon>Bacteria</taxon>
        <taxon>Bacillati</taxon>
        <taxon>Actinomycetota</taxon>
        <taxon>Actinomycetes</taxon>
        <taxon>Micrococcales</taxon>
        <taxon>Dermacoccaceae</taxon>
        <taxon>Branchiibius</taxon>
    </lineage>
</organism>
<keyword evidence="5 6" id="KW-0472">Membrane</keyword>
<dbReference type="InterPro" id="IPR050638">
    <property type="entry name" value="AA-Vitamin_Transporters"/>
</dbReference>
<dbReference type="RefSeq" id="WP_377821995.1">
    <property type="nucleotide sequence ID" value="NZ_JBHSWJ010000002.1"/>
</dbReference>
<feature type="transmembrane region" description="Helical" evidence="6">
    <location>
        <begin position="20"/>
        <end position="41"/>
    </location>
</feature>
<dbReference type="InterPro" id="IPR037185">
    <property type="entry name" value="EmrE-like"/>
</dbReference>
<dbReference type="Pfam" id="PF00892">
    <property type="entry name" value="EamA"/>
    <property type="match status" value="1"/>
</dbReference>
<proteinExistence type="inferred from homology"/>
<comment type="caution">
    <text evidence="8">The sequence shown here is derived from an EMBL/GenBank/DDBJ whole genome shotgun (WGS) entry which is preliminary data.</text>
</comment>
<comment type="subcellular location">
    <subcellularLocation>
        <location evidence="1">Membrane</location>
        <topology evidence="1">Multi-pass membrane protein</topology>
    </subcellularLocation>
</comment>
<evidence type="ECO:0000256" key="4">
    <source>
        <dbReference type="ARBA" id="ARBA00022989"/>
    </source>
</evidence>
<feature type="transmembrane region" description="Helical" evidence="6">
    <location>
        <begin position="78"/>
        <end position="96"/>
    </location>
</feature>
<feature type="transmembrane region" description="Helical" evidence="6">
    <location>
        <begin position="129"/>
        <end position="149"/>
    </location>
</feature>
<feature type="transmembrane region" description="Helical" evidence="6">
    <location>
        <begin position="47"/>
        <end position="66"/>
    </location>
</feature>
<evidence type="ECO:0000256" key="1">
    <source>
        <dbReference type="ARBA" id="ARBA00004141"/>
    </source>
</evidence>
<feature type="transmembrane region" description="Helical" evidence="6">
    <location>
        <begin position="216"/>
        <end position="234"/>
    </location>
</feature>
<feature type="transmembrane region" description="Helical" evidence="6">
    <location>
        <begin position="102"/>
        <end position="122"/>
    </location>
</feature>
<dbReference type="SUPFAM" id="SSF103481">
    <property type="entry name" value="Multidrug resistance efflux transporter EmrE"/>
    <property type="match status" value="2"/>
</dbReference>